<keyword evidence="1" id="KW-0479">Metal-binding</keyword>
<evidence type="ECO:0000256" key="4">
    <source>
        <dbReference type="ARBA" id="ARBA00022833"/>
    </source>
</evidence>
<evidence type="ECO:0000313" key="8">
    <source>
        <dbReference type="EMBL" id="KAK0449739.1"/>
    </source>
</evidence>
<dbReference type="Pfam" id="PF00023">
    <property type="entry name" value="Ank"/>
    <property type="match status" value="1"/>
</dbReference>
<dbReference type="SMART" id="SM00248">
    <property type="entry name" value="ANK"/>
    <property type="match status" value="3"/>
</dbReference>
<dbReference type="AlphaFoldDB" id="A0AA39JYD2"/>
<evidence type="ECO:0000256" key="2">
    <source>
        <dbReference type="ARBA" id="ARBA00022737"/>
    </source>
</evidence>
<keyword evidence="4" id="KW-0862">Zinc</keyword>
<evidence type="ECO:0000259" key="7">
    <source>
        <dbReference type="PROSITE" id="PS50865"/>
    </source>
</evidence>
<dbReference type="PANTHER" id="PTHR24189">
    <property type="entry name" value="MYOTROPHIN"/>
    <property type="match status" value="1"/>
</dbReference>
<dbReference type="InterPro" id="IPR050745">
    <property type="entry name" value="Multifunctional_regulatory"/>
</dbReference>
<dbReference type="Pfam" id="PF01753">
    <property type="entry name" value="zf-MYND"/>
    <property type="match status" value="1"/>
</dbReference>
<evidence type="ECO:0000256" key="6">
    <source>
        <dbReference type="PROSITE-ProRule" id="PRU00134"/>
    </source>
</evidence>
<dbReference type="InterPro" id="IPR002110">
    <property type="entry name" value="Ankyrin_rpt"/>
</dbReference>
<gene>
    <name evidence="8" type="ORF">EV420DRAFT_762144</name>
</gene>
<name>A0AA39JYD2_ARMTA</name>
<evidence type="ECO:0000256" key="3">
    <source>
        <dbReference type="ARBA" id="ARBA00022771"/>
    </source>
</evidence>
<dbReference type="SUPFAM" id="SSF48403">
    <property type="entry name" value="Ankyrin repeat"/>
    <property type="match status" value="1"/>
</dbReference>
<protein>
    <recommendedName>
        <fullName evidence="7">MYND-type domain-containing protein</fullName>
    </recommendedName>
</protein>
<dbReference type="GO" id="GO:0008270">
    <property type="term" value="F:zinc ion binding"/>
    <property type="evidence" value="ECO:0007669"/>
    <property type="project" value="UniProtKB-KW"/>
</dbReference>
<dbReference type="PROSITE" id="PS01360">
    <property type="entry name" value="ZF_MYND_1"/>
    <property type="match status" value="1"/>
</dbReference>
<evidence type="ECO:0000256" key="5">
    <source>
        <dbReference type="ARBA" id="ARBA00023043"/>
    </source>
</evidence>
<dbReference type="RefSeq" id="XP_060327031.1">
    <property type="nucleotide sequence ID" value="XM_060483379.1"/>
</dbReference>
<dbReference type="InterPro" id="IPR002893">
    <property type="entry name" value="Znf_MYND"/>
</dbReference>
<dbReference type="Gene3D" id="6.10.140.2220">
    <property type="match status" value="1"/>
</dbReference>
<keyword evidence="2" id="KW-0677">Repeat</keyword>
<dbReference type="InterPro" id="IPR036770">
    <property type="entry name" value="Ankyrin_rpt-contain_sf"/>
</dbReference>
<sequence length="511" mass="58216">MVKNYVHLPISLVETIKSDPDYRRLANSLSVNDEFYAMKIAILDRHIKEIDANTLHSKIRLGEDYPAHAKLAFLHFAASTGDLLAAHEIIYLGSNIDVPDFEGYTPLHLAVHTIRCAQFNKSSSLKHARASRRRIVKVIRLLLEHHADVNLVLEGQCPLTHACMIKDWELIELFAKYGANPAPPECYVPPSSFLQNADLISLFNAIFERYAASPFVREPRPCPCFSGLPLAECHAKEDKAYPPDFLCFCVSEKRFGACCSRRNVFAYEQWNESHQRIEVSLSNRIPPDPLEQEPTHPMYKIIERVQKMVKMTGDGRTVDQFRHFGCRQKIDSGFFTKENSPAHVFERVENMALNERFPELRLDPAFRYALKKVDFRPWPIGRQQSKALCLDRQTTWNALVDEYIETSGDSRAKLDIERGAKLGISLGALYRVCENEGCDVMEGDGVPTHKLCGGCKITVYCSTVCQRAAWKTHKKVCGKLGLREQALPSQEKLDKVTWERFAERLEMENVG</sequence>
<dbReference type="PROSITE" id="PS50865">
    <property type="entry name" value="ZF_MYND_2"/>
    <property type="match status" value="1"/>
</dbReference>
<dbReference type="EMBL" id="JAUEPS010000037">
    <property type="protein sequence ID" value="KAK0449739.1"/>
    <property type="molecule type" value="Genomic_DNA"/>
</dbReference>
<dbReference type="GeneID" id="85366927"/>
<reference evidence="8" key="1">
    <citation type="submission" date="2023-06" db="EMBL/GenBank/DDBJ databases">
        <authorList>
            <consortium name="Lawrence Berkeley National Laboratory"/>
            <person name="Ahrendt S."/>
            <person name="Sahu N."/>
            <person name="Indic B."/>
            <person name="Wong-Bajracharya J."/>
            <person name="Merenyi Z."/>
            <person name="Ke H.-M."/>
            <person name="Monk M."/>
            <person name="Kocsube S."/>
            <person name="Drula E."/>
            <person name="Lipzen A."/>
            <person name="Balint B."/>
            <person name="Henrissat B."/>
            <person name="Andreopoulos B."/>
            <person name="Martin F.M."/>
            <person name="Harder C.B."/>
            <person name="Rigling D."/>
            <person name="Ford K.L."/>
            <person name="Foster G.D."/>
            <person name="Pangilinan J."/>
            <person name="Papanicolaou A."/>
            <person name="Barry K."/>
            <person name="LaButti K."/>
            <person name="Viragh M."/>
            <person name="Koriabine M."/>
            <person name="Yan M."/>
            <person name="Riley R."/>
            <person name="Champramary S."/>
            <person name="Plett K.L."/>
            <person name="Tsai I.J."/>
            <person name="Slot J."/>
            <person name="Sipos G."/>
            <person name="Plett J."/>
            <person name="Nagy L.G."/>
            <person name="Grigoriev I.V."/>
        </authorList>
    </citation>
    <scope>NUCLEOTIDE SEQUENCE</scope>
    <source>
        <strain evidence="8">CCBAS 213</strain>
    </source>
</reference>
<evidence type="ECO:0000313" key="9">
    <source>
        <dbReference type="Proteomes" id="UP001175211"/>
    </source>
</evidence>
<feature type="domain" description="MYND-type" evidence="7">
    <location>
        <begin position="433"/>
        <end position="477"/>
    </location>
</feature>
<dbReference type="Proteomes" id="UP001175211">
    <property type="component" value="Unassembled WGS sequence"/>
</dbReference>
<keyword evidence="9" id="KW-1185">Reference proteome</keyword>
<accession>A0AA39JYD2</accession>
<dbReference type="Gene3D" id="1.25.40.20">
    <property type="entry name" value="Ankyrin repeat-containing domain"/>
    <property type="match status" value="1"/>
</dbReference>
<keyword evidence="3 6" id="KW-0863">Zinc-finger</keyword>
<proteinExistence type="predicted"/>
<dbReference type="SUPFAM" id="SSF144232">
    <property type="entry name" value="HIT/MYND zinc finger-like"/>
    <property type="match status" value="1"/>
</dbReference>
<comment type="caution">
    <text evidence="8">The sequence shown here is derived from an EMBL/GenBank/DDBJ whole genome shotgun (WGS) entry which is preliminary data.</text>
</comment>
<evidence type="ECO:0000256" key="1">
    <source>
        <dbReference type="ARBA" id="ARBA00022723"/>
    </source>
</evidence>
<organism evidence="8 9">
    <name type="scientific">Armillaria tabescens</name>
    <name type="common">Ringless honey mushroom</name>
    <name type="synonym">Agaricus tabescens</name>
    <dbReference type="NCBI Taxonomy" id="1929756"/>
    <lineage>
        <taxon>Eukaryota</taxon>
        <taxon>Fungi</taxon>
        <taxon>Dikarya</taxon>
        <taxon>Basidiomycota</taxon>
        <taxon>Agaricomycotina</taxon>
        <taxon>Agaricomycetes</taxon>
        <taxon>Agaricomycetidae</taxon>
        <taxon>Agaricales</taxon>
        <taxon>Marasmiineae</taxon>
        <taxon>Physalacriaceae</taxon>
        <taxon>Desarmillaria</taxon>
    </lineage>
</organism>
<keyword evidence="5" id="KW-0040">ANK repeat</keyword>